<gene>
    <name evidence="1" type="ORF">LTR25_009669</name>
</gene>
<evidence type="ECO:0000313" key="2">
    <source>
        <dbReference type="Proteomes" id="UP001345827"/>
    </source>
</evidence>
<evidence type="ECO:0000313" key="1">
    <source>
        <dbReference type="EMBL" id="KAK5529423.1"/>
    </source>
</evidence>
<reference evidence="1 2" key="1">
    <citation type="submission" date="2023-06" db="EMBL/GenBank/DDBJ databases">
        <title>Black Yeasts Isolated from many extreme environments.</title>
        <authorList>
            <person name="Coleine C."/>
            <person name="Stajich J.E."/>
            <person name="Selbmann L."/>
        </authorList>
    </citation>
    <scope>NUCLEOTIDE SEQUENCE [LARGE SCALE GENOMIC DNA]</scope>
    <source>
        <strain evidence="1 2">CCFEE 5887</strain>
    </source>
</reference>
<dbReference type="Proteomes" id="UP001345827">
    <property type="component" value="Unassembled WGS sequence"/>
</dbReference>
<protein>
    <submittedName>
        <fullName evidence="1">Uncharacterized protein</fullName>
    </submittedName>
</protein>
<proteinExistence type="predicted"/>
<accession>A0AAV9PYI4</accession>
<organism evidence="1 2">
    <name type="scientific">Vermiconidia calcicola</name>
    <dbReference type="NCBI Taxonomy" id="1690605"/>
    <lineage>
        <taxon>Eukaryota</taxon>
        <taxon>Fungi</taxon>
        <taxon>Dikarya</taxon>
        <taxon>Ascomycota</taxon>
        <taxon>Pezizomycotina</taxon>
        <taxon>Dothideomycetes</taxon>
        <taxon>Dothideomycetidae</taxon>
        <taxon>Mycosphaerellales</taxon>
        <taxon>Extremaceae</taxon>
        <taxon>Vermiconidia</taxon>
    </lineage>
</organism>
<keyword evidence="2" id="KW-1185">Reference proteome</keyword>
<comment type="caution">
    <text evidence="1">The sequence shown here is derived from an EMBL/GenBank/DDBJ whole genome shotgun (WGS) entry which is preliminary data.</text>
</comment>
<name>A0AAV9PYI4_9PEZI</name>
<dbReference type="EMBL" id="JAXLQG010000022">
    <property type="protein sequence ID" value="KAK5529423.1"/>
    <property type="molecule type" value="Genomic_DNA"/>
</dbReference>
<sequence length="295" mass="33021">MSLADFLFDAARNGDDIEIVVDQDSEANPYYTSQTIAASMGSVPSSSKTTFKWQLSWVYEANSGKVQFFVLKSGKRYNDATKKQSLATWYHIKPKEMFEFHVWILDGEEKRHVQSLAGSRRVLRLARVINSVIEELRRVRGIQQAARLGLQIQPYQVAMSSCEASYGGFPAINCTLLADAARSMSNEPFNTATNLFKHGLLLHCKSSANLSKLVRHSEEAKCKRKAAEMYGQFLPDVEFNQEQNQKLSALISKANKLVMENACCSICTTPALVIEAKVWTVYGTRVRAVVFDEAG</sequence>
<dbReference type="AlphaFoldDB" id="A0AAV9PYI4"/>